<feature type="domain" description="Knr4/Smi1-like" evidence="1">
    <location>
        <begin position="20"/>
        <end position="146"/>
    </location>
</feature>
<dbReference type="InterPro" id="IPR018958">
    <property type="entry name" value="Knr4/Smi1-like_dom"/>
</dbReference>
<evidence type="ECO:0000313" key="2">
    <source>
        <dbReference type="EMBL" id="MDR6242968.1"/>
    </source>
</evidence>
<reference evidence="2 3" key="1">
    <citation type="submission" date="2023-07" db="EMBL/GenBank/DDBJ databases">
        <title>Genomic Encyclopedia of Type Strains, Phase IV (KMG-IV): sequencing the most valuable type-strain genomes for metagenomic binning, comparative biology and taxonomic classification.</title>
        <authorList>
            <person name="Goeker M."/>
        </authorList>
    </citation>
    <scope>NUCLEOTIDE SEQUENCE [LARGE SCALE GENOMIC DNA]</scope>
    <source>
        <strain evidence="2 3">DSM 22170</strain>
    </source>
</reference>
<evidence type="ECO:0000313" key="3">
    <source>
        <dbReference type="Proteomes" id="UP001185028"/>
    </source>
</evidence>
<dbReference type="RefSeq" id="WP_188775555.1">
    <property type="nucleotide sequence ID" value="NZ_BMMB01000004.1"/>
</dbReference>
<dbReference type="InterPro" id="IPR037883">
    <property type="entry name" value="Knr4/Smi1-like_sf"/>
</dbReference>
<accession>A0ABU1IUQ8</accession>
<organism evidence="2 3">
    <name type="scientific">Paenibacillus hunanensis</name>
    <dbReference type="NCBI Taxonomy" id="539262"/>
    <lineage>
        <taxon>Bacteria</taxon>
        <taxon>Bacillati</taxon>
        <taxon>Bacillota</taxon>
        <taxon>Bacilli</taxon>
        <taxon>Bacillales</taxon>
        <taxon>Paenibacillaceae</taxon>
        <taxon>Paenibacillus</taxon>
    </lineage>
</organism>
<evidence type="ECO:0000259" key="1">
    <source>
        <dbReference type="SMART" id="SM00860"/>
    </source>
</evidence>
<dbReference type="SMART" id="SM00860">
    <property type="entry name" value="SMI1_KNR4"/>
    <property type="match status" value="1"/>
</dbReference>
<gene>
    <name evidence="2" type="ORF">JOC58_000853</name>
</gene>
<proteinExistence type="predicted"/>
<comment type="caution">
    <text evidence="2">The sequence shown here is derived from an EMBL/GenBank/DDBJ whole genome shotgun (WGS) entry which is preliminary data.</text>
</comment>
<keyword evidence="3" id="KW-1185">Reference proteome</keyword>
<dbReference type="Pfam" id="PF14568">
    <property type="entry name" value="SUKH_6"/>
    <property type="match status" value="1"/>
</dbReference>
<dbReference type="Proteomes" id="UP001185028">
    <property type="component" value="Unassembled WGS sequence"/>
</dbReference>
<dbReference type="EMBL" id="JAVDQH010000003">
    <property type="protein sequence ID" value="MDR6242968.1"/>
    <property type="molecule type" value="Genomic_DNA"/>
</dbReference>
<name>A0ABU1IUQ8_9BACL</name>
<dbReference type="SUPFAM" id="SSF160631">
    <property type="entry name" value="SMI1/KNR4-like"/>
    <property type="match status" value="1"/>
</dbReference>
<protein>
    <recommendedName>
        <fullName evidence="1">Knr4/Smi1-like domain-containing protein</fullName>
    </recommendedName>
</protein>
<sequence length="153" mass="18063">MYHSLQARLEQYPYSHTQNAASPEWIAEAEQELGYRLPDSYVWWLTHYGSLFFNRQDGVYSLAPPDFREDAIDDLLYNHRLDAEADWIPDGRLYIYRPDEDESYYWDVSAPVHEPGIAVEYPIMRVDMLDGSEDVYARSFAEFVEQMLTTRGY</sequence>
<dbReference type="Gene3D" id="3.40.1580.10">
    <property type="entry name" value="SMI1/KNR4-like"/>
    <property type="match status" value="1"/>
</dbReference>